<dbReference type="InterPro" id="IPR017853">
    <property type="entry name" value="GH"/>
</dbReference>
<dbReference type="InterPro" id="IPR006311">
    <property type="entry name" value="TAT_signal"/>
</dbReference>
<dbReference type="CDD" id="cd08987">
    <property type="entry name" value="GH62"/>
    <property type="match status" value="1"/>
</dbReference>
<dbReference type="PANTHER" id="PTHR40631:SF1">
    <property type="entry name" value="ALPHA-L-ARABINOFURANOSIDASE AXHA-2-RELATED"/>
    <property type="match status" value="1"/>
</dbReference>
<dbReference type="SUPFAM" id="SSF51445">
    <property type="entry name" value="(Trans)glycosidases"/>
    <property type="match status" value="1"/>
</dbReference>
<evidence type="ECO:0000256" key="11">
    <source>
        <dbReference type="SAM" id="MobiDB-lite"/>
    </source>
</evidence>
<evidence type="ECO:0000256" key="1">
    <source>
        <dbReference type="ARBA" id="ARBA00001462"/>
    </source>
</evidence>
<organism evidence="14">
    <name type="scientific">Streptomyces sp. NBC_00060</name>
    <dbReference type="NCBI Taxonomy" id="2975636"/>
    <lineage>
        <taxon>Bacteria</taxon>
        <taxon>Bacillati</taxon>
        <taxon>Actinomycetota</taxon>
        <taxon>Actinomycetes</taxon>
        <taxon>Kitasatosporales</taxon>
        <taxon>Streptomycetaceae</taxon>
        <taxon>Streptomyces</taxon>
    </lineage>
</organism>
<protein>
    <recommendedName>
        <fullName evidence="10">Beta-xylanase</fullName>
        <ecNumber evidence="10">3.2.1.8</ecNumber>
    </recommendedName>
</protein>
<dbReference type="GO" id="GO:0046556">
    <property type="term" value="F:alpha-L-arabinofuranosidase activity"/>
    <property type="evidence" value="ECO:0007669"/>
    <property type="project" value="UniProtKB-EC"/>
</dbReference>
<feature type="region of interest" description="Disordered" evidence="11">
    <location>
        <begin position="335"/>
        <end position="365"/>
    </location>
</feature>
<evidence type="ECO:0000256" key="3">
    <source>
        <dbReference type="ARBA" id="ARBA00022525"/>
    </source>
</evidence>
<sequence length="803" mass="85754">MKGLHRLSRRRRFVVTGVSAAALVAGAMTLLPDSAGAAALGTQAAPSGRYFGTAVAAGRLGDPAYAAIADREFTMVTPENEMKWDAVEPSRGTFTFEAADRVVSHALAHGQRLRGHTTVWHSQLPAWVRSIRDANTLRGVMKNHITTEINHYKGKIYAWDVVNEAFADGSGQHRGSVFQDVLGNGFIEEAFRTARTADSSAKLCYNDYNIENWTDAKTQGVYRMVKDFKSRGVPIGCVGFQSHFGAGGPPSSFRTTLSNFAALGVDVQLTELDIAGASPTHYASAVNACLSVARCTGITVWGVRDRDSWRSGESPLLFDNDGKPKPAYTAVMNALKSAPGPTPGGSGTPTGGTGPTPGGSAASGEIKGVPSGRCIDINGFSTANGTQAQLWDCNGQRNQRWTHTADKQLMVYGNKCLDAKAKGTGNSTAVVIQDCDGSADQRWNVNTDGTIAGVRSGLCLDAVGAATANGTKIQLYSCWSGANQKWTGPSQAPAPTSPAPTGGTCALPSSYRWTSTGALAQPANGWRSVKDFTHVMYNGKHLVYASNVSGSSYGSMAFAPFTDWSDMSSARQTGMGQAAVAPTLFYFAPKKVWVLAYQWGAWPFIYRTSSDPTNPNGWSAPQPLFTGSIPGAAPIDQTLIADGQNMYLFFAGDNGKIYRASMPIGNFPGSFGSSYTTVMSDTVKNLFEAPQVYKVQGQNQYLMIVEARGANEQRYFRSFTATSLNGSWTPQAASESNPFAGKANSGATWTNDISHGDLVRTNPDQTMTVDPCHLQLLYQGKSPTATGPYDQLPYRPGLLTLQR</sequence>
<dbReference type="PANTHER" id="PTHR40631">
    <property type="entry name" value="ALPHA-L-ARABINOFURANOSIDASE AXHA-2-RELATED"/>
    <property type="match status" value="1"/>
</dbReference>
<dbReference type="Gene3D" id="2.115.10.20">
    <property type="entry name" value="Glycosyl hydrolase domain, family 43"/>
    <property type="match status" value="1"/>
</dbReference>
<dbReference type="Gene3D" id="3.20.20.80">
    <property type="entry name" value="Glycosidases"/>
    <property type="match status" value="1"/>
</dbReference>
<accession>A0AAU2HDT1</accession>
<keyword evidence="3" id="KW-0964">Secreted</keyword>
<gene>
    <name evidence="14" type="ORF">OHV25_38780</name>
</gene>
<dbReference type="Gene3D" id="2.80.10.50">
    <property type="match status" value="1"/>
</dbReference>
<keyword evidence="7 10" id="KW-0119">Carbohydrate metabolism</keyword>
<dbReference type="EMBL" id="CP108253">
    <property type="protein sequence ID" value="WTU45091.1"/>
    <property type="molecule type" value="Genomic_DNA"/>
</dbReference>
<evidence type="ECO:0000256" key="12">
    <source>
        <dbReference type="SAM" id="SignalP"/>
    </source>
</evidence>
<reference evidence="14" key="1">
    <citation type="submission" date="2022-10" db="EMBL/GenBank/DDBJ databases">
        <title>The complete genomes of actinobacterial strains from the NBC collection.</title>
        <authorList>
            <person name="Joergensen T.S."/>
            <person name="Alvarez Arevalo M."/>
            <person name="Sterndorff E.B."/>
            <person name="Faurdal D."/>
            <person name="Vuksanovic O."/>
            <person name="Mourched A.-S."/>
            <person name="Charusanti P."/>
            <person name="Shaw S."/>
            <person name="Blin K."/>
            <person name="Weber T."/>
        </authorList>
    </citation>
    <scope>NUCLEOTIDE SEQUENCE</scope>
    <source>
        <strain evidence="14">NBC_00060</strain>
    </source>
</reference>
<evidence type="ECO:0000256" key="5">
    <source>
        <dbReference type="ARBA" id="ARBA00022729"/>
    </source>
</evidence>
<evidence type="ECO:0000256" key="7">
    <source>
        <dbReference type="ARBA" id="ARBA00023277"/>
    </source>
</evidence>
<keyword evidence="5 12" id="KW-0732">Signal</keyword>
<evidence type="ECO:0000256" key="8">
    <source>
        <dbReference type="ARBA" id="ARBA00023295"/>
    </source>
</evidence>
<dbReference type="PROSITE" id="PS50231">
    <property type="entry name" value="RICIN_B_LECTIN"/>
    <property type="match status" value="1"/>
</dbReference>
<dbReference type="InterPro" id="IPR035992">
    <property type="entry name" value="Ricin_B-like_lectins"/>
</dbReference>
<evidence type="ECO:0000256" key="2">
    <source>
        <dbReference type="ARBA" id="ARBA00004613"/>
    </source>
</evidence>
<feature type="compositionally biased region" description="Gly residues" evidence="11">
    <location>
        <begin position="343"/>
        <end position="357"/>
    </location>
</feature>
<evidence type="ECO:0000313" key="14">
    <source>
        <dbReference type="EMBL" id="WTU45091.1"/>
    </source>
</evidence>
<dbReference type="GO" id="GO:0031176">
    <property type="term" value="F:endo-1,4-beta-xylanase activity"/>
    <property type="evidence" value="ECO:0007669"/>
    <property type="project" value="UniProtKB-EC"/>
</dbReference>
<dbReference type="AlphaFoldDB" id="A0AAU2HDT1"/>
<evidence type="ECO:0000256" key="10">
    <source>
        <dbReference type="RuleBase" id="RU361174"/>
    </source>
</evidence>
<dbReference type="InterPro" id="IPR000772">
    <property type="entry name" value="Ricin_B_lectin"/>
</dbReference>
<feature type="chain" id="PRO_5043334256" description="Beta-xylanase" evidence="12">
    <location>
        <begin position="38"/>
        <end position="803"/>
    </location>
</feature>
<dbReference type="Pfam" id="PF00652">
    <property type="entry name" value="Ricin_B_lectin"/>
    <property type="match status" value="1"/>
</dbReference>
<dbReference type="PROSITE" id="PS51318">
    <property type="entry name" value="TAT"/>
    <property type="match status" value="1"/>
</dbReference>
<proteinExistence type="inferred from homology"/>
<dbReference type="PROSITE" id="PS51760">
    <property type="entry name" value="GH10_2"/>
    <property type="match status" value="1"/>
</dbReference>
<comment type="catalytic activity">
    <reaction evidence="1">
        <text>Hydrolysis of terminal non-reducing alpha-L-arabinofuranoside residues in alpha-L-arabinosides.</text>
        <dbReference type="EC" id="3.2.1.55"/>
    </reaction>
</comment>
<dbReference type="Pfam" id="PF00331">
    <property type="entry name" value="Glyco_hydro_10"/>
    <property type="match status" value="1"/>
</dbReference>
<comment type="catalytic activity">
    <reaction evidence="10">
        <text>Endohydrolysis of (1-&gt;4)-beta-D-xylosidic linkages in xylans.</text>
        <dbReference type="EC" id="3.2.1.8"/>
    </reaction>
</comment>
<dbReference type="SMART" id="SM00633">
    <property type="entry name" value="Glyco_10"/>
    <property type="match status" value="1"/>
</dbReference>
<keyword evidence="4" id="KW-0858">Xylan degradation</keyword>
<dbReference type="Pfam" id="PF03664">
    <property type="entry name" value="Glyco_hydro_62"/>
    <property type="match status" value="1"/>
</dbReference>
<dbReference type="InterPro" id="IPR023296">
    <property type="entry name" value="Glyco_hydro_beta-prop_sf"/>
</dbReference>
<dbReference type="GO" id="GO:0046373">
    <property type="term" value="P:L-arabinose metabolic process"/>
    <property type="evidence" value="ECO:0007669"/>
    <property type="project" value="InterPro"/>
</dbReference>
<keyword evidence="6 10" id="KW-0378">Hydrolase</keyword>
<dbReference type="InterPro" id="IPR005193">
    <property type="entry name" value="GH62_arabinosidase"/>
</dbReference>
<feature type="domain" description="GH10" evidence="13">
    <location>
        <begin position="34"/>
        <end position="334"/>
    </location>
</feature>
<dbReference type="EC" id="3.2.1.8" evidence="10"/>
<comment type="subcellular location">
    <subcellularLocation>
        <location evidence="2">Secreted</location>
    </subcellularLocation>
</comment>
<dbReference type="CDD" id="cd23418">
    <property type="entry name" value="beta-trefoil_Ricin_XLN-like"/>
    <property type="match status" value="1"/>
</dbReference>
<evidence type="ECO:0000256" key="9">
    <source>
        <dbReference type="ARBA" id="ARBA00023326"/>
    </source>
</evidence>
<evidence type="ECO:0000256" key="6">
    <source>
        <dbReference type="ARBA" id="ARBA00022801"/>
    </source>
</evidence>
<keyword evidence="8 10" id="KW-0326">Glycosidase</keyword>
<name>A0AAU2HDT1_9ACTN</name>
<feature type="signal peptide" evidence="12">
    <location>
        <begin position="1"/>
        <end position="37"/>
    </location>
</feature>
<dbReference type="GO" id="GO:0005576">
    <property type="term" value="C:extracellular region"/>
    <property type="evidence" value="ECO:0007669"/>
    <property type="project" value="UniProtKB-SubCell"/>
</dbReference>
<evidence type="ECO:0000259" key="13">
    <source>
        <dbReference type="PROSITE" id="PS51760"/>
    </source>
</evidence>
<dbReference type="GO" id="GO:0045493">
    <property type="term" value="P:xylan catabolic process"/>
    <property type="evidence" value="ECO:0007669"/>
    <property type="project" value="UniProtKB-KW"/>
</dbReference>
<dbReference type="SUPFAM" id="SSF50370">
    <property type="entry name" value="Ricin B-like lectins"/>
    <property type="match status" value="1"/>
</dbReference>
<dbReference type="SMART" id="SM00458">
    <property type="entry name" value="RICIN"/>
    <property type="match status" value="1"/>
</dbReference>
<comment type="similarity">
    <text evidence="10">Belongs to the glycosyl hydrolase 10 (cellulase F) family.</text>
</comment>
<dbReference type="SUPFAM" id="SSF75005">
    <property type="entry name" value="Arabinanase/levansucrase/invertase"/>
    <property type="match status" value="1"/>
</dbReference>
<dbReference type="PRINTS" id="PR00134">
    <property type="entry name" value="GLHYDRLASE10"/>
</dbReference>
<keyword evidence="9 10" id="KW-0624">Polysaccharide degradation</keyword>
<evidence type="ECO:0000256" key="4">
    <source>
        <dbReference type="ARBA" id="ARBA00022651"/>
    </source>
</evidence>
<dbReference type="InterPro" id="IPR001000">
    <property type="entry name" value="GH10_dom"/>
</dbReference>